<keyword evidence="6" id="KW-0808">Transferase</keyword>
<evidence type="ECO:0000313" key="15">
    <source>
        <dbReference type="Proteomes" id="UP000249066"/>
    </source>
</evidence>
<evidence type="ECO:0000256" key="4">
    <source>
        <dbReference type="ARBA" id="ARBA00022475"/>
    </source>
</evidence>
<evidence type="ECO:0000256" key="9">
    <source>
        <dbReference type="ARBA" id="ARBA00022989"/>
    </source>
</evidence>
<evidence type="ECO:0000256" key="3">
    <source>
        <dbReference type="ARBA" id="ARBA00004613"/>
    </source>
</evidence>
<feature type="transmembrane region" description="Helical" evidence="12">
    <location>
        <begin position="39"/>
        <end position="58"/>
    </location>
</feature>
<dbReference type="GO" id="GO:0005576">
    <property type="term" value="C:extracellular region"/>
    <property type="evidence" value="ECO:0007669"/>
    <property type="project" value="UniProtKB-SubCell"/>
</dbReference>
<evidence type="ECO:0000256" key="6">
    <source>
        <dbReference type="ARBA" id="ARBA00022679"/>
    </source>
</evidence>
<dbReference type="GO" id="GO:0008808">
    <property type="term" value="F:cardiolipin synthase activity"/>
    <property type="evidence" value="ECO:0007669"/>
    <property type="project" value="UniProtKB-UniRule"/>
</dbReference>
<dbReference type="InterPro" id="IPR025202">
    <property type="entry name" value="PLD-like_dom"/>
</dbReference>
<proteinExistence type="predicted"/>
<dbReference type="InterPro" id="IPR022924">
    <property type="entry name" value="Cardiolipin_synthase"/>
</dbReference>
<feature type="domain" description="PLD phosphodiesterase" evidence="13">
    <location>
        <begin position="210"/>
        <end position="237"/>
    </location>
</feature>
<evidence type="ECO:0000256" key="5">
    <source>
        <dbReference type="ARBA" id="ARBA00022525"/>
    </source>
</evidence>
<evidence type="ECO:0000256" key="2">
    <source>
        <dbReference type="ARBA" id="ARBA00004236"/>
    </source>
</evidence>
<keyword evidence="9 12" id="KW-1133">Transmembrane helix</keyword>
<dbReference type="Proteomes" id="UP000249066">
    <property type="component" value="Unassembled WGS sequence"/>
</dbReference>
<dbReference type="NCBIfam" id="TIGR04265">
    <property type="entry name" value="bac_cardiolipin"/>
    <property type="match status" value="1"/>
</dbReference>
<dbReference type="Gene3D" id="3.30.870.10">
    <property type="entry name" value="Endonuclease Chain A"/>
    <property type="match status" value="2"/>
</dbReference>
<comment type="function">
    <text evidence="1">Could be a virulence factor.</text>
</comment>
<reference evidence="14 15" key="1">
    <citation type="submission" date="2017-08" db="EMBL/GenBank/DDBJ databases">
        <title>Infants hospitalized years apart are colonized by the same room-sourced microbial strains.</title>
        <authorList>
            <person name="Brooks B."/>
            <person name="Olm M.R."/>
            <person name="Firek B.A."/>
            <person name="Baker R."/>
            <person name="Thomas B.C."/>
            <person name="Morowitz M.J."/>
            <person name="Banfield J.F."/>
        </authorList>
    </citation>
    <scope>NUCLEOTIDE SEQUENCE [LARGE SCALE GENOMIC DNA]</scope>
    <source>
        <strain evidence="14">S2_018_000_R2_101</strain>
    </source>
</reference>
<evidence type="ECO:0000256" key="10">
    <source>
        <dbReference type="ARBA" id="ARBA00023136"/>
    </source>
</evidence>
<dbReference type="InterPro" id="IPR001736">
    <property type="entry name" value="PLipase_D/transphosphatidylase"/>
</dbReference>
<evidence type="ECO:0000313" key="14">
    <source>
        <dbReference type="EMBL" id="PZO87630.1"/>
    </source>
</evidence>
<sequence>MVITQSPALGAAYNFVEWAIRIGALIVVPWRRTPDATRSWLLLIFFLPVPGLLLLLAIGRPRFPAWREARFQKMVHYFGEAAGRLEAAAPAPPGDAAEFARRLGYLPATAGNSVELIEDYDATIDRLCADIDAARLHVRLLVYIFASDATGRKVAAALKRAVARGVACQVMIDPVGSHKGFKRTMRLLADAGVETRAALPFRLLRQRTRRDMRNHRKLFVIDGAIGYAGSQNIIDKDFRPGVVNRELVARVTGPAVAAMETAVRADWYMETERLAGEPLTIPAPAGAAVTQLLPSGPDYPLEGFETLLVWQLHQARDRVTIVTPYFVPDEDVLGAMRSAVARGVAIDLVVSAVADQPLVNLAQSSYYDDLLTAGVGIHQFRDFLLHAKTISIDGTLAIVGSSNVDLRSFQLNEEASLLLYDAPSVAAVERVHDGYLAGSDRLTRDDWRRRSPLRKLLENITRLFSALL</sequence>
<comment type="subcellular location">
    <subcellularLocation>
        <location evidence="2">Cell membrane</location>
    </subcellularLocation>
    <subcellularLocation>
        <location evidence="3">Secreted</location>
    </subcellularLocation>
</comment>
<keyword evidence="4" id="KW-1003">Cell membrane</keyword>
<dbReference type="PROSITE" id="PS50035">
    <property type="entry name" value="PLD"/>
    <property type="match status" value="2"/>
</dbReference>
<dbReference type="EC" id="2.7.8.-" evidence="11"/>
<evidence type="ECO:0000256" key="7">
    <source>
        <dbReference type="ARBA" id="ARBA00022692"/>
    </source>
</evidence>
<protein>
    <recommendedName>
        <fullName evidence="11">Cardiolipin synthase</fullName>
        <ecNumber evidence="11">2.7.8.-</ecNumber>
    </recommendedName>
</protein>
<evidence type="ECO:0000259" key="13">
    <source>
        <dbReference type="PROSITE" id="PS50035"/>
    </source>
</evidence>
<accession>A0A2W4ZZB6</accession>
<name>A0A2W4ZZB6_9SPHN</name>
<evidence type="ECO:0000256" key="12">
    <source>
        <dbReference type="SAM" id="Phobius"/>
    </source>
</evidence>
<gene>
    <name evidence="14" type="primary">cls</name>
    <name evidence="14" type="ORF">DI623_14355</name>
</gene>
<dbReference type="GO" id="GO:0005886">
    <property type="term" value="C:plasma membrane"/>
    <property type="evidence" value="ECO:0007669"/>
    <property type="project" value="UniProtKB-SubCell"/>
</dbReference>
<evidence type="ECO:0000256" key="8">
    <source>
        <dbReference type="ARBA" id="ARBA00022737"/>
    </source>
</evidence>
<dbReference type="GO" id="GO:0032049">
    <property type="term" value="P:cardiolipin biosynthetic process"/>
    <property type="evidence" value="ECO:0007669"/>
    <property type="project" value="UniProtKB-UniRule"/>
</dbReference>
<keyword evidence="10 12" id="KW-0472">Membrane</keyword>
<dbReference type="CDD" id="cd09158">
    <property type="entry name" value="PLDc_EcCLS_like_2"/>
    <property type="match status" value="1"/>
</dbReference>
<comment type="caution">
    <text evidence="14">The sequence shown here is derived from an EMBL/GenBank/DDBJ whole genome shotgun (WGS) entry which is preliminary data.</text>
</comment>
<dbReference type="SMART" id="SM00155">
    <property type="entry name" value="PLDc"/>
    <property type="match status" value="2"/>
</dbReference>
<keyword evidence="8" id="KW-0677">Repeat</keyword>
<dbReference type="PANTHER" id="PTHR21248:SF22">
    <property type="entry name" value="PHOSPHOLIPASE D"/>
    <property type="match status" value="1"/>
</dbReference>
<evidence type="ECO:0000256" key="1">
    <source>
        <dbReference type="ARBA" id="ARBA00003145"/>
    </source>
</evidence>
<dbReference type="Pfam" id="PF13091">
    <property type="entry name" value="PLDc_2"/>
    <property type="match status" value="2"/>
</dbReference>
<organism evidence="14 15">
    <name type="scientific">Sphingomonas sanxanigenens</name>
    <dbReference type="NCBI Taxonomy" id="397260"/>
    <lineage>
        <taxon>Bacteria</taxon>
        <taxon>Pseudomonadati</taxon>
        <taxon>Pseudomonadota</taxon>
        <taxon>Alphaproteobacteria</taxon>
        <taxon>Sphingomonadales</taxon>
        <taxon>Sphingomonadaceae</taxon>
        <taxon>Sphingomonas</taxon>
    </lineage>
</organism>
<dbReference type="EMBL" id="QFNN01000122">
    <property type="protein sequence ID" value="PZO87630.1"/>
    <property type="molecule type" value="Genomic_DNA"/>
</dbReference>
<dbReference type="PANTHER" id="PTHR21248">
    <property type="entry name" value="CARDIOLIPIN SYNTHASE"/>
    <property type="match status" value="1"/>
</dbReference>
<evidence type="ECO:0000256" key="11">
    <source>
        <dbReference type="NCBIfam" id="TIGR04265"/>
    </source>
</evidence>
<keyword evidence="5" id="KW-0964">Secreted</keyword>
<keyword evidence="7 12" id="KW-0812">Transmembrane</keyword>
<feature type="domain" description="PLD phosphodiesterase" evidence="13">
    <location>
        <begin position="381"/>
        <end position="408"/>
    </location>
</feature>
<dbReference type="SUPFAM" id="SSF56024">
    <property type="entry name" value="Phospholipase D/nuclease"/>
    <property type="match status" value="2"/>
</dbReference>
<dbReference type="AlphaFoldDB" id="A0A2W4ZZB6"/>